<gene>
    <name evidence="1" type="ORF">H8Z83_13390</name>
</gene>
<accession>A0A923SBP8</accession>
<keyword evidence="2" id="KW-1185">Reference proteome</keyword>
<evidence type="ECO:0000313" key="1">
    <source>
        <dbReference type="EMBL" id="MBC5771292.1"/>
    </source>
</evidence>
<dbReference type="AlphaFoldDB" id="A0A923SBP8"/>
<reference evidence="1" key="1">
    <citation type="submission" date="2020-08" db="EMBL/GenBank/DDBJ databases">
        <title>Genome public.</title>
        <authorList>
            <person name="Liu C."/>
            <person name="Sun Q."/>
        </authorList>
    </citation>
    <scope>NUCLEOTIDE SEQUENCE</scope>
    <source>
        <strain evidence="1">BX15</strain>
    </source>
</reference>
<dbReference type="RefSeq" id="WP_187015501.1">
    <property type="nucleotide sequence ID" value="NZ_JACOQI010000015.1"/>
</dbReference>
<dbReference type="EMBL" id="JACOQI010000015">
    <property type="protein sequence ID" value="MBC5771292.1"/>
    <property type="molecule type" value="Genomic_DNA"/>
</dbReference>
<dbReference type="Proteomes" id="UP000620327">
    <property type="component" value="Unassembled WGS sequence"/>
</dbReference>
<name>A0A923SBP8_9FIRM</name>
<protein>
    <submittedName>
        <fullName evidence="1">Uncharacterized protein</fullName>
    </submittedName>
</protein>
<organism evidence="1 2">
    <name type="scientific">Dysosmobacter segnis</name>
    <dbReference type="NCBI Taxonomy" id="2763042"/>
    <lineage>
        <taxon>Bacteria</taxon>
        <taxon>Bacillati</taxon>
        <taxon>Bacillota</taxon>
        <taxon>Clostridia</taxon>
        <taxon>Eubacteriales</taxon>
        <taxon>Oscillospiraceae</taxon>
        <taxon>Dysosmobacter</taxon>
    </lineage>
</organism>
<evidence type="ECO:0000313" key="2">
    <source>
        <dbReference type="Proteomes" id="UP000620327"/>
    </source>
</evidence>
<proteinExistence type="predicted"/>
<sequence length="78" mass="9098">MNQSVLPGFEFLLMVTKEIMQEYPKAQTVGELDEMLLKVCHEANNESISDAEFRGMIYDLMLRKVELMEDRMPKVQLT</sequence>
<comment type="caution">
    <text evidence="1">The sequence shown here is derived from an EMBL/GenBank/DDBJ whole genome shotgun (WGS) entry which is preliminary data.</text>
</comment>